<dbReference type="Proteomes" id="UP000294257">
    <property type="component" value="Unassembled WGS sequence"/>
</dbReference>
<comment type="caution">
    <text evidence="6">The sequence shown here is derived from an EMBL/GenBank/DDBJ whole genome shotgun (WGS) entry which is preliminary data.</text>
</comment>
<keyword evidence="2" id="KW-0378">Hydrolase</keyword>
<name>A0A4Q7KD85_9PSEU</name>
<reference evidence="6 7" key="1">
    <citation type="submission" date="2019-02" db="EMBL/GenBank/DDBJ databases">
        <title>Genomic Encyclopedia of Type Strains, Phase IV (KMG-IV): sequencing the most valuable type-strain genomes for metagenomic binning, comparative biology and taxonomic classification.</title>
        <authorList>
            <person name="Goeker M."/>
        </authorList>
    </citation>
    <scope>NUCLEOTIDE SEQUENCE [LARGE SCALE GENOMIC DNA]</scope>
    <source>
        <strain evidence="6 7">DSM 101727</strain>
    </source>
</reference>
<proteinExistence type="inferred from homology"/>
<dbReference type="GO" id="GO:0016798">
    <property type="term" value="F:hydrolase activity, acting on glycosyl bonds"/>
    <property type="evidence" value="ECO:0007669"/>
    <property type="project" value="UniProtKB-KW"/>
</dbReference>
<dbReference type="EMBL" id="SGWQ01000015">
    <property type="protein sequence ID" value="RZS31127.1"/>
    <property type="molecule type" value="Genomic_DNA"/>
</dbReference>
<feature type="domain" description="Glycosyl hydrolase family 32 N-terminal" evidence="5">
    <location>
        <begin position="63"/>
        <end position="230"/>
    </location>
</feature>
<evidence type="ECO:0000256" key="4">
    <source>
        <dbReference type="SAM" id="SignalP"/>
    </source>
</evidence>
<dbReference type="InterPro" id="IPR050727">
    <property type="entry name" value="GH43_arabinanases"/>
</dbReference>
<evidence type="ECO:0000256" key="2">
    <source>
        <dbReference type="ARBA" id="ARBA00022801"/>
    </source>
</evidence>
<sequence length="312" mass="34618">MRRLLPVLLATVSAAALAVTPASAAPPPQDNVSAGPFRNVYDPSVGEDEPWYYNDHTLVRDVVTGLWHVFAITHAEPANPLDEKNFGHATAPSPHGPWTKQPFALTADPAAGESHIWAPHVIHSDGVYYLFYAAGTPDHARYRMHLATSTDLVTWTRSPANPLFVDGYDGRDPMVRRIGDQWVVYYTATSEPLGGKHQVAYRTSRDLLRWSEKKVAFEHPTVGTYGGPTESPFVVRQGDWWYLFVCCEDGYTDTRVYRSRDPLSFSMDAPAGRIDAHASEVITDHDGYVGITGAGWGMRGLWLAPLKWTPAR</sequence>
<gene>
    <name evidence="6" type="ORF">EV193_1155</name>
</gene>
<protein>
    <submittedName>
        <fullName evidence="6">Beta-fructofuranosidase</fullName>
    </submittedName>
</protein>
<dbReference type="PANTHER" id="PTHR43301">
    <property type="entry name" value="ARABINAN ENDO-1,5-ALPHA-L-ARABINOSIDASE"/>
    <property type="match status" value="1"/>
</dbReference>
<dbReference type="OrthoDB" id="9759709at2"/>
<feature type="signal peptide" evidence="4">
    <location>
        <begin position="1"/>
        <end position="24"/>
    </location>
</feature>
<dbReference type="AlphaFoldDB" id="A0A4Q7KD85"/>
<accession>A0A4Q7KD85</accession>
<dbReference type="PANTHER" id="PTHR43301:SF3">
    <property type="entry name" value="ARABINAN ENDO-1,5-ALPHA-L-ARABINOSIDASE A-RELATED"/>
    <property type="match status" value="1"/>
</dbReference>
<organism evidence="6 7">
    <name type="scientific">Herbihabitans rhizosphaerae</name>
    <dbReference type="NCBI Taxonomy" id="1872711"/>
    <lineage>
        <taxon>Bacteria</taxon>
        <taxon>Bacillati</taxon>
        <taxon>Actinomycetota</taxon>
        <taxon>Actinomycetes</taxon>
        <taxon>Pseudonocardiales</taxon>
        <taxon>Pseudonocardiaceae</taxon>
        <taxon>Herbihabitans</taxon>
    </lineage>
</organism>
<evidence type="ECO:0000313" key="7">
    <source>
        <dbReference type="Proteomes" id="UP000294257"/>
    </source>
</evidence>
<dbReference type="InterPro" id="IPR013148">
    <property type="entry name" value="Glyco_hydro_32_N"/>
</dbReference>
<dbReference type="RefSeq" id="WP_130348282.1">
    <property type="nucleotide sequence ID" value="NZ_SGWQ01000015.1"/>
</dbReference>
<comment type="similarity">
    <text evidence="1">Belongs to the glycosyl hydrolase 32 family.</text>
</comment>
<keyword evidence="4" id="KW-0732">Signal</keyword>
<evidence type="ECO:0000313" key="6">
    <source>
        <dbReference type="EMBL" id="RZS31127.1"/>
    </source>
</evidence>
<keyword evidence="3" id="KW-0326">Glycosidase</keyword>
<dbReference type="Gene3D" id="2.115.10.20">
    <property type="entry name" value="Glycosyl hydrolase domain, family 43"/>
    <property type="match status" value="1"/>
</dbReference>
<dbReference type="InterPro" id="IPR023296">
    <property type="entry name" value="Glyco_hydro_beta-prop_sf"/>
</dbReference>
<feature type="chain" id="PRO_5020387901" evidence="4">
    <location>
        <begin position="25"/>
        <end position="312"/>
    </location>
</feature>
<dbReference type="Pfam" id="PF00251">
    <property type="entry name" value="Glyco_hydro_32N"/>
    <property type="match status" value="1"/>
</dbReference>
<evidence type="ECO:0000256" key="3">
    <source>
        <dbReference type="ARBA" id="ARBA00023295"/>
    </source>
</evidence>
<evidence type="ECO:0000259" key="5">
    <source>
        <dbReference type="Pfam" id="PF00251"/>
    </source>
</evidence>
<keyword evidence="7" id="KW-1185">Reference proteome</keyword>
<evidence type="ECO:0000256" key="1">
    <source>
        <dbReference type="ARBA" id="ARBA00009902"/>
    </source>
</evidence>
<dbReference type="SUPFAM" id="SSF75005">
    <property type="entry name" value="Arabinanase/levansucrase/invertase"/>
    <property type="match status" value="1"/>
</dbReference>